<dbReference type="EMBL" id="JAJBZG010000002">
    <property type="protein sequence ID" value="MCB7480512.1"/>
    <property type="molecule type" value="Genomic_DNA"/>
</dbReference>
<organism evidence="2 3">
    <name type="scientific">Christiangramia sediminis</name>
    <dbReference type="NCBI Taxonomy" id="2881336"/>
    <lineage>
        <taxon>Bacteria</taxon>
        <taxon>Pseudomonadati</taxon>
        <taxon>Bacteroidota</taxon>
        <taxon>Flavobacteriia</taxon>
        <taxon>Flavobacteriales</taxon>
        <taxon>Flavobacteriaceae</taxon>
        <taxon>Christiangramia</taxon>
    </lineage>
</organism>
<name>A0A9X1LHL4_9FLAO</name>
<protein>
    <submittedName>
        <fullName evidence="2">Uncharacterized protein</fullName>
    </submittedName>
</protein>
<accession>A0A9X1LHL4</accession>
<comment type="caution">
    <text evidence="2">The sequence shown here is derived from an EMBL/GenBank/DDBJ whole genome shotgun (WGS) entry which is preliminary data.</text>
</comment>
<reference evidence="2" key="1">
    <citation type="submission" date="2021-10" db="EMBL/GenBank/DDBJ databases">
        <title>Gramella sp. ASW11-100T, isolated from marine sediment.</title>
        <authorList>
            <person name="Xia C."/>
        </authorList>
    </citation>
    <scope>NUCLEOTIDE SEQUENCE</scope>
    <source>
        <strain evidence="2">ASW11-100</strain>
    </source>
</reference>
<dbReference type="RefSeq" id="WP_229338565.1">
    <property type="nucleotide sequence ID" value="NZ_JAJBZG010000002.1"/>
</dbReference>
<sequence length="224" mass="26156">MKYIFLILFFSGSIAFGQTANSDMIVFTEYRMPKTITSTEVLSLNSIEGSPYLKTAFTAGKIIDTDKNRYQSANLRYHFLRDIIEIDVEGEDNPVVLPKLKNIEYLIGEEKFFYGSLKTEKNEILEGYFTELFADKNLRFISQYKIDYKYPRIGETGYENDKPGKLSFEKIYFVQKNKGSLKEMKINKRSVGAIFKDTRSSEYLNNHKIKSEKDVIDFLKFYTQ</sequence>
<dbReference type="Proteomes" id="UP001139414">
    <property type="component" value="Unassembled WGS sequence"/>
</dbReference>
<gene>
    <name evidence="2" type="ORF">LGQ90_04475</name>
</gene>
<dbReference type="AlphaFoldDB" id="A0A9X1LHL4"/>
<evidence type="ECO:0000256" key="1">
    <source>
        <dbReference type="SAM" id="SignalP"/>
    </source>
</evidence>
<keyword evidence="1" id="KW-0732">Signal</keyword>
<keyword evidence="3" id="KW-1185">Reference proteome</keyword>
<evidence type="ECO:0000313" key="2">
    <source>
        <dbReference type="EMBL" id="MCB7480512.1"/>
    </source>
</evidence>
<feature type="chain" id="PRO_5040872662" evidence="1">
    <location>
        <begin position="21"/>
        <end position="224"/>
    </location>
</feature>
<feature type="signal peptide" evidence="1">
    <location>
        <begin position="1"/>
        <end position="20"/>
    </location>
</feature>
<proteinExistence type="predicted"/>
<evidence type="ECO:0000313" key="3">
    <source>
        <dbReference type="Proteomes" id="UP001139414"/>
    </source>
</evidence>